<evidence type="ECO:0000313" key="10">
    <source>
        <dbReference type="EMBL" id="MFD1123461.1"/>
    </source>
</evidence>
<accession>A0ABW3PFF2</accession>
<keyword evidence="7 9" id="KW-0119">Carbohydrate metabolism</keyword>
<dbReference type="EMBL" id="JBHTLN010000002">
    <property type="protein sequence ID" value="MFD1123461.1"/>
    <property type="molecule type" value="Genomic_DNA"/>
</dbReference>
<dbReference type="GO" id="GO:0004645">
    <property type="term" value="F:1,4-alpha-oligoglucan phosphorylase activity"/>
    <property type="evidence" value="ECO:0007669"/>
    <property type="project" value="UniProtKB-EC"/>
</dbReference>
<name>A0ABW3PFF2_9PROT</name>
<keyword evidence="5 9" id="KW-0808">Transferase</keyword>
<dbReference type="InterPro" id="IPR011833">
    <property type="entry name" value="Glycg_phsphrylas"/>
</dbReference>
<keyword evidence="11" id="KW-1185">Reference proteome</keyword>
<dbReference type="EC" id="2.4.1.1" evidence="9"/>
<dbReference type="Pfam" id="PF00343">
    <property type="entry name" value="Phosphorylase"/>
    <property type="match status" value="1"/>
</dbReference>
<comment type="cofactor">
    <cofactor evidence="2 9">
        <name>pyridoxal 5'-phosphate</name>
        <dbReference type="ChEBI" id="CHEBI:597326"/>
    </cofactor>
</comment>
<comment type="function">
    <text evidence="8">Phosphorylase is an important allosteric enzyme in carbohydrate metabolism. Enzymes from different sources differ in their regulatory mechanisms and in their natural substrates. However, all known phosphorylases share catalytic and structural properties.</text>
</comment>
<comment type="function">
    <text evidence="9">Allosteric enzyme that catalyzes the rate-limiting step in glycogen catabolism, the phosphorolytic cleavage of glycogen to produce glucose-1-phosphate, and plays a central role in maintaining cellular and organismal glucose homeostasis.</text>
</comment>
<evidence type="ECO:0000256" key="6">
    <source>
        <dbReference type="ARBA" id="ARBA00022898"/>
    </source>
</evidence>
<keyword evidence="4 9" id="KW-0328">Glycosyltransferase</keyword>
<evidence type="ECO:0000256" key="8">
    <source>
        <dbReference type="ARBA" id="ARBA00025174"/>
    </source>
</evidence>
<dbReference type="Proteomes" id="UP001597206">
    <property type="component" value="Unassembled WGS sequence"/>
</dbReference>
<dbReference type="InterPro" id="IPR035090">
    <property type="entry name" value="Pyridoxal_P_attach_site"/>
</dbReference>
<keyword evidence="6 9" id="KW-0663">Pyridoxal phosphate</keyword>
<dbReference type="SUPFAM" id="SSF53756">
    <property type="entry name" value="UDP-Glycosyltransferase/glycogen phosphorylase"/>
    <property type="match status" value="1"/>
</dbReference>
<dbReference type="Gene3D" id="3.40.50.2000">
    <property type="entry name" value="Glycogen Phosphorylase B"/>
    <property type="match status" value="2"/>
</dbReference>
<dbReference type="PROSITE" id="PS00102">
    <property type="entry name" value="PHOSPHORYLASE"/>
    <property type="match status" value="1"/>
</dbReference>
<comment type="caution">
    <text evidence="10">The sequence shown here is derived from an EMBL/GenBank/DDBJ whole genome shotgun (WGS) entry which is preliminary data.</text>
</comment>
<proteinExistence type="inferred from homology"/>
<reference evidence="11" key="1">
    <citation type="journal article" date="2019" name="Int. J. Syst. Evol. Microbiol.">
        <title>The Global Catalogue of Microorganisms (GCM) 10K type strain sequencing project: providing services to taxonomists for standard genome sequencing and annotation.</title>
        <authorList>
            <consortium name="The Broad Institute Genomics Platform"/>
            <consortium name="The Broad Institute Genome Sequencing Center for Infectious Disease"/>
            <person name="Wu L."/>
            <person name="Ma J."/>
        </authorList>
    </citation>
    <scope>NUCLEOTIDE SEQUENCE [LARGE SCALE GENOMIC DNA]</scope>
    <source>
        <strain evidence="11">CCUG 58411</strain>
    </source>
</reference>
<evidence type="ECO:0000256" key="1">
    <source>
        <dbReference type="ARBA" id="ARBA00001275"/>
    </source>
</evidence>
<dbReference type="NCBIfam" id="TIGR02093">
    <property type="entry name" value="P_ylase"/>
    <property type="match status" value="1"/>
</dbReference>
<evidence type="ECO:0000256" key="7">
    <source>
        <dbReference type="ARBA" id="ARBA00023277"/>
    </source>
</evidence>
<evidence type="ECO:0000256" key="2">
    <source>
        <dbReference type="ARBA" id="ARBA00001933"/>
    </source>
</evidence>
<evidence type="ECO:0000256" key="4">
    <source>
        <dbReference type="ARBA" id="ARBA00022676"/>
    </source>
</evidence>
<dbReference type="CDD" id="cd04300">
    <property type="entry name" value="GT35_Glycogen_Phosphorylase"/>
    <property type="match status" value="1"/>
</dbReference>
<comment type="catalytic activity">
    <reaction evidence="1 9">
        <text>[(1-&gt;4)-alpha-D-glucosyl](n) + phosphate = [(1-&gt;4)-alpha-D-glucosyl](n-1) + alpha-D-glucose 1-phosphate</text>
        <dbReference type="Rhea" id="RHEA:41732"/>
        <dbReference type="Rhea" id="RHEA-COMP:9584"/>
        <dbReference type="Rhea" id="RHEA-COMP:9586"/>
        <dbReference type="ChEBI" id="CHEBI:15444"/>
        <dbReference type="ChEBI" id="CHEBI:43474"/>
        <dbReference type="ChEBI" id="CHEBI:58601"/>
        <dbReference type="EC" id="2.4.1.1"/>
    </reaction>
</comment>
<dbReference type="InterPro" id="IPR000811">
    <property type="entry name" value="Glyco_trans_35"/>
</dbReference>
<evidence type="ECO:0000256" key="3">
    <source>
        <dbReference type="ARBA" id="ARBA00006047"/>
    </source>
</evidence>
<sequence>MATNAKSTRNKTNKIETIHNAEDFLLTQLPIPQALRNHLTFSLGKSNSWATTRDWYQTAAFTVRDHLMSRWVITRDAYRDANTKRVYYLSLEFLIGRMLSNAALNLGVAPELSEGLQEIGQQLEGVAEMEPDAALGNGGLGRLAACFVDSMATMDIPATGYGIRYDYGMFRQSIEGGQQVENPDNWLRYQNIWEVQRPEHTCEVKFYGRVVQVHTERGNERHWIDTASVVAMPYDVPVPGYGTQTVNNLRLWSAKAAKEFDLASFNQGNYDKSVEGRHGAETISQVLYPNDASESGKELRLKQQYFFVSASTQDILHRFITNNPDWETLPEKVAIQLNDTHPAIAVAEMMYQLIDHYHLAWDKAWSLVTKIFAYTNHTLMPEALETWSVDLFSSLLPRHLEIIYEINHRFLQMVNQHFPGDSGLLSRVSIIDEANGRRVRMAHLAVVGSHTVNGVAALHSELLKTTLFADFNKIYPGKFTNVTNGITPRRWLNQANPLLTDLLTKHIGTGFQKDLGLIKNIEPLADNAAFRKAFREVKAANKQRLAYKILQKTGVAINPQAIFDVQIKRIHEYKRQLLNVLHVITLYNRIRSGQAKNHVPRVVIFAGKAAPGYWLAKQIIRLINDVATLINNDPVIGDQLKVVFYPNYEVSAAEILFPGADLSEQISTAGTEASGTGNMKMALNGALTIGTLDGANVEIKEEVGDENIFIFGLTTPEVAQIKASGYNPWDYYNGNAELKQVIDMIGNGFFSVGELNRYQAIVDTLLHKGDHYLLLADYAAYVEAQEKVAALYQDEEAWSRVAILNVARMAKFSSDRTIGEYANRIWKVKQFKA</sequence>
<evidence type="ECO:0000256" key="9">
    <source>
        <dbReference type="RuleBase" id="RU000587"/>
    </source>
</evidence>
<evidence type="ECO:0000256" key="5">
    <source>
        <dbReference type="ARBA" id="ARBA00022679"/>
    </source>
</evidence>
<organism evidence="10 11">
    <name type="scientific">Methylophilus flavus</name>
    <dbReference type="NCBI Taxonomy" id="640084"/>
    <lineage>
        <taxon>Bacteria</taxon>
        <taxon>Pseudomonadati</taxon>
        <taxon>Pseudomonadota</taxon>
        <taxon>Betaproteobacteria</taxon>
        <taxon>Nitrosomonadales</taxon>
        <taxon>Methylophilaceae</taxon>
        <taxon>Methylophilus</taxon>
    </lineage>
</organism>
<gene>
    <name evidence="10" type="ORF">ACFQ2T_13150</name>
</gene>
<dbReference type="PANTHER" id="PTHR11468:SF3">
    <property type="entry name" value="GLYCOGEN PHOSPHORYLASE, LIVER FORM"/>
    <property type="match status" value="1"/>
</dbReference>
<dbReference type="RefSeq" id="WP_379035148.1">
    <property type="nucleotide sequence ID" value="NZ_JBHTLN010000002.1"/>
</dbReference>
<comment type="similarity">
    <text evidence="3 9">Belongs to the glycogen phosphorylase family.</text>
</comment>
<dbReference type="PANTHER" id="PTHR11468">
    <property type="entry name" value="GLYCOGEN PHOSPHORYLASE"/>
    <property type="match status" value="1"/>
</dbReference>
<dbReference type="PIRSF" id="PIRSF000460">
    <property type="entry name" value="Pprylas_GlgP"/>
    <property type="match status" value="1"/>
</dbReference>
<protein>
    <recommendedName>
        <fullName evidence="9">Alpha-1,4 glucan phosphorylase</fullName>
        <ecNumber evidence="9">2.4.1.1</ecNumber>
    </recommendedName>
</protein>
<evidence type="ECO:0000313" key="11">
    <source>
        <dbReference type="Proteomes" id="UP001597206"/>
    </source>
</evidence>